<organism evidence="2 3">
    <name type="scientific">Streptomyces lonegramiae</name>
    <dbReference type="NCBI Taxonomy" id="3075524"/>
    <lineage>
        <taxon>Bacteria</taxon>
        <taxon>Bacillati</taxon>
        <taxon>Actinomycetota</taxon>
        <taxon>Actinomycetes</taxon>
        <taxon>Kitasatosporales</taxon>
        <taxon>Streptomycetaceae</taxon>
        <taxon>Streptomyces</taxon>
    </lineage>
</organism>
<dbReference type="InterPro" id="IPR025668">
    <property type="entry name" value="Tnp_DDE_dom"/>
</dbReference>
<evidence type="ECO:0000259" key="1">
    <source>
        <dbReference type="Pfam" id="PF13751"/>
    </source>
</evidence>
<proteinExistence type="predicted"/>
<feature type="domain" description="Transposase DDE" evidence="1">
    <location>
        <begin position="55"/>
        <end position="145"/>
    </location>
</feature>
<dbReference type="EMBL" id="JAVRFD010000008">
    <property type="protein sequence ID" value="MDT0544803.1"/>
    <property type="molecule type" value="Genomic_DNA"/>
</dbReference>
<accession>A0ABU2XFU1</accession>
<protein>
    <submittedName>
        <fullName evidence="2">Transposase</fullName>
    </submittedName>
</protein>
<gene>
    <name evidence="2" type="ORF">RND15_19125</name>
</gene>
<keyword evidence="3" id="KW-1185">Reference proteome</keyword>
<dbReference type="RefSeq" id="WP_311725252.1">
    <property type="nucleotide sequence ID" value="NZ_JAVRFD010000008.1"/>
</dbReference>
<sequence length="147" mass="16893">MTAVVDGNVSGRGRGRVAVRRRRSVPSRWSPGRRVRCRGRRWRRAGGEVGRGRRRWRTCRPCPFQEQCTSSAPGRRMLTLRPREAHEALVRARAEQKTETWKAKYALRASVECTINQALDITGMRRARYRGLPEVRLQHAFPATALT</sequence>
<name>A0ABU2XFU1_9ACTN</name>
<evidence type="ECO:0000313" key="2">
    <source>
        <dbReference type="EMBL" id="MDT0544803.1"/>
    </source>
</evidence>
<dbReference type="Pfam" id="PF13751">
    <property type="entry name" value="DDE_Tnp_1_6"/>
    <property type="match status" value="1"/>
</dbReference>
<comment type="caution">
    <text evidence="2">The sequence shown here is derived from an EMBL/GenBank/DDBJ whole genome shotgun (WGS) entry which is preliminary data.</text>
</comment>
<reference evidence="2" key="1">
    <citation type="submission" date="2024-05" db="EMBL/GenBank/DDBJ databases">
        <title>30 novel species of actinomycetes from the DSMZ collection.</title>
        <authorList>
            <person name="Nouioui I."/>
        </authorList>
    </citation>
    <scope>NUCLEOTIDE SEQUENCE</scope>
    <source>
        <strain evidence="2">DSM 41529</strain>
    </source>
</reference>
<dbReference type="Proteomes" id="UP001180754">
    <property type="component" value="Unassembled WGS sequence"/>
</dbReference>
<evidence type="ECO:0000313" key="3">
    <source>
        <dbReference type="Proteomes" id="UP001180754"/>
    </source>
</evidence>